<evidence type="ECO:0000313" key="1">
    <source>
        <dbReference type="EMBL" id="MDR6218610.1"/>
    </source>
</evidence>
<reference evidence="1" key="1">
    <citation type="submission" date="2023-07" db="EMBL/GenBank/DDBJ databases">
        <title>Sorghum-associated microbial communities from plants grown in Nebraska, USA.</title>
        <authorList>
            <person name="Schachtman D."/>
        </authorList>
    </citation>
    <scope>NUCLEOTIDE SEQUENCE</scope>
    <source>
        <strain evidence="1">BE330</strain>
    </source>
</reference>
<dbReference type="Proteomes" id="UP001185331">
    <property type="component" value="Unassembled WGS sequence"/>
</dbReference>
<proteinExistence type="predicted"/>
<dbReference type="RefSeq" id="WP_309853003.1">
    <property type="nucleotide sequence ID" value="NZ_JAVDQJ010000004.1"/>
</dbReference>
<organism evidence="1 2">
    <name type="scientific">Deinococcus soli</name>
    <name type="common">ex Cha et al. 2016</name>
    <dbReference type="NCBI Taxonomy" id="1309411"/>
    <lineage>
        <taxon>Bacteria</taxon>
        <taxon>Thermotogati</taxon>
        <taxon>Deinococcota</taxon>
        <taxon>Deinococci</taxon>
        <taxon>Deinococcales</taxon>
        <taxon>Deinococcaceae</taxon>
        <taxon>Deinococcus</taxon>
    </lineage>
</organism>
<accession>A0AAE3XBA9</accession>
<evidence type="ECO:0000313" key="2">
    <source>
        <dbReference type="Proteomes" id="UP001185331"/>
    </source>
</evidence>
<dbReference type="EMBL" id="JAVDQK010000005">
    <property type="protein sequence ID" value="MDR6218610.1"/>
    <property type="molecule type" value="Genomic_DNA"/>
</dbReference>
<sequence length="208" mass="21785">MTGPAAPLSETLSDLDTLIAEQAAFWAQQGADQAAPEARDAVLELLADLRPIAAALRAHAPLPDADPDARADEAMLGALVPAMRAKLAASRAKGRGGWEDPRWCSVTFLWDLLVGHTRKANQDFVDVANIAGMIQWRLSQTSGDRAALAAHVAAQDQELTGALAQYEAADDACAAASSGPAFRTAQDARREATVALAGAVREHLAGRA</sequence>
<protein>
    <submittedName>
        <fullName evidence="1">Uncharacterized protein</fullName>
    </submittedName>
</protein>
<dbReference type="AlphaFoldDB" id="A0AAE3XBA9"/>
<gene>
    <name evidence="1" type="ORF">J2Y00_002207</name>
</gene>
<comment type="caution">
    <text evidence="1">The sequence shown here is derived from an EMBL/GenBank/DDBJ whole genome shotgun (WGS) entry which is preliminary data.</text>
</comment>
<name>A0AAE3XBA9_9DEIO</name>